<dbReference type="InterPro" id="IPR011141">
    <property type="entry name" value="Polyketide_synthase_type-III"/>
</dbReference>
<keyword evidence="3" id="KW-0012">Acyltransferase</keyword>
<dbReference type="SUPFAM" id="SSF53901">
    <property type="entry name" value="Thiolase-like"/>
    <property type="match status" value="2"/>
</dbReference>
<name>A0AAW0QC11_9PEZI</name>
<proteinExistence type="inferred from homology"/>
<keyword evidence="8" id="KW-1185">Reference proteome</keyword>
<sequence length="487" mass="52157">MAIPDNSFGELGLAITGIGSKYPRMASSQRRSRSWLMATILTRRRKFNLAPRASLDTPDPILTATVYSMKKVLSINRFTGIESRSSIGTSDHPIVNKPEAPSIRELHETFMSDGVPLAIEASRKAIAEARIDLSEITHIVATTCTDSANPGFDHFVAKGLGIRHQIEKVLLHGVGCSGGLAALRIAGGLALGHTMRRKPARILCVALEVSTTMVRSELNSINELQETRIGVCLFSDCGSAVVLSNGIGEQKAEPVFNLLGWEHKIIADTEGDLGFDVDPVGWKVVLSPRVPQIAAESLAPTFAELMADVPNMPKEYQIPADFDWAMHPGGATILTGAEKAVSLTPEHMRASYDTYMNHGNSSSATIFSVLDRLRSKEMDALAPGGRVRDYVVGCAFGPGISVEMCMMKRNMGGSRGLGGMQTPPETESEGSRSEGEEDTDWASVDPKESAPDTPEPETVGARNGAVLSPPATDDGFITEALAGVELD</sequence>
<dbReference type="Pfam" id="PF00195">
    <property type="entry name" value="Chal_sti_synt_N"/>
    <property type="match status" value="1"/>
</dbReference>
<accession>A0AAW0QC11</accession>
<organism evidence="7 8">
    <name type="scientific">Apiospora kogelbergensis</name>
    <dbReference type="NCBI Taxonomy" id="1337665"/>
    <lineage>
        <taxon>Eukaryota</taxon>
        <taxon>Fungi</taxon>
        <taxon>Dikarya</taxon>
        <taxon>Ascomycota</taxon>
        <taxon>Pezizomycotina</taxon>
        <taxon>Sordariomycetes</taxon>
        <taxon>Xylariomycetidae</taxon>
        <taxon>Amphisphaeriales</taxon>
        <taxon>Apiosporaceae</taxon>
        <taxon>Apiospora</taxon>
    </lineage>
</organism>
<dbReference type="Proteomes" id="UP001392437">
    <property type="component" value="Unassembled WGS sequence"/>
</dbReference>
<dbReference type="EMBL" id="JAQQWP010000009">
    <property type="protein sequence ID" value="KAK8100740.1"/>
    <property type="molecule type" value="Genomic_DNA"/>
</dbReference>
<evidence type="ECO:0000259" key="5">
    <source>
        <dbReference type="Pfam" id="PF00195"/>
    </source>
</evidence>
<dbReference type="InterPro" id="IPR012328">
    <property type="entry name" value="Chalcone/stilbene_synt_C"/>
</dbReference>
<feature type="domain" description="Chalcone/stilbene synthase N-terminal" evidence="5">
    <location>
        <begin position="91"/>
        <end position="244"/>
    </location>
</feature>
<evidence type="ECO:0000313" key="8">
    <source>
        <dbReference type="Proteomes" id="UP001392437"/>
    </source>
</evidence>
<evidence type="ECO:0000259" key="6">
    <source>
        <dbReference type="Pfam" id="PF02797"/>
    </source>
</evidence>
<evidence type="ECO:0000256" key="2">
    <source>
        <dbReference type="ARBA" id="ARBA00022679"/>
    </source>
</evidence>
<dbReference type="GO" id="GO:0030639">
    <property type="term" value="P:polyketide biosynthetic process"/>
    <property type="evidence" value="ECO:0007669"/>
    <property type="project" value="TreeGrafter"/>
</dbReference>
<dbReference type="AlphaFoldDB" id="A0AAW0QC11"/>
<dbReference type="PANTHER" id="PTHR11877:SF46">
    <property type="entry name" value="TYPE III POLYKETIDE SYNTHASE A"/>
    <property type="match status" value="1"/>
</dbReference>
<dbReference type="InterPro" id="IPR001099">
    <property type="entry name" value="Chalcone/stilbene_synt_N"/>
</dbReference>
<dbReference type="Pfam" id="PF02797">
    <property type="entry name" value="Chal_sti_synt_C"/>
    <property type="match status" value="1"/>
</dbReference>
<dbReference type="InterPro" id="IPR016039">
    <property type="entry name" value="Thiolase-like"/>
</dbReference>
<reference evidence="7 8" key="1">
    <citation type="submission" date="2023-01" db="EMBL/GenBank/DDBJ databases">
        <title>Analysis of 21 Apiospora genomes using comparative genomics revels a genus with tremendous synthesis potential of carbohydrate active enzymes and secondary metabolites.</title>
        <authorList>
            <person name="Sorensen T."/>
        </authorList>
    </citation>
    <scope>NUCLEOTIDE SEQUENCE [LARGE SCALE GENOMIC DNA]</scope>
    <source>
        <strain evidence="7 8">CBS 117206</strain>
    </source>
</reference>
<feature type="domain" description="Chalcone/stilbene synthase C-terminal" evidence="6">
    <location>
        <begin position="264"/>
        <end position="408"/>
    </location>
</feature>
<protein>
    <submittedName>
        <fullName evidence="7">Uncharacterized protein</fullName>
    </submittedName>
</protein>
<dbReference type="GO" id="GO:0016747">
    <property type="term" value="F:acyltransferase activity, transferring groups other than amino-acyl groups"/>
    <property type="evidence" value="ECO:0007669"/>
    <property type="project" value="InterPro"/>
</dbReference>
<feature type="region of interest" description="Disordered" evidence="4">
    <location>
        <begin position="413"/>
        <end position="474"/>
    </location>
</feature>
<comment type="caution">
    <text evidence="7">The sequence shown here is derived from an EMBL/GenBank/DDBJ whole genome shotgun (WGS) entry which is preliminary data.</text>
</comment>
<evidence type="ECO:0000313" key="7">
    <source>
        <dbReference type="EMBL" id="KAK8100740.1"/>
    </source>
</evidence>
<keyword evidence="2 3" id="KW-0808">Transferase</keyword>
<dbReference type="PANTHER" id="PTHR11877">
    <property type="entry name" value="HYDROXYMETHYLGLUTARYL-COA SYNTHASE"/>
    <property type="match status" value="1"/>
</dbReference>
<evidence type="ECO:0000256" key="4">
    <source>
        <dbReference type="SAM" id="MobiDB-lite"/>
    </source>
</evidence>
<dbReference type="CDD" id="cd00831">
    <property type="entry name" value="CHS_like"/>
    <property type="match status" value="1"/>
</dbReference>
<evidence type="ECO:0000256" key="1">
    <source>
        <dbReference type="ARBA" id="ARBA00005531"/>
    </source>
</evidence>
<gene>
    <name evidence="7" type="ORF">PG999_011114</name>
</gene>
<dbReference type="Gene3D" id="3.40.47.10">
    <property type="match status" value="2"/>
</dbReference>
<comment type="similarity">
    <text evidence="1 3">Belongs to the thiolase-like superfamily. Chalcone/stilbene synthases family.</text>
</comment>
<evidence type="ECO:0000256" key="3">
    <source>
        <dbReference type="RuleBase" id="RU003633"/>
    </source>
</evidence>